<organism evidence="1">
    <name type="scientific">Arundo donax</name>
    <name type="common">Giant reed</name>
    <name type="synonym">Donax arundinaceus</name>
    <dbReference type="NCBI Taxonomy" id="35708"/>
    <lineage>
        <taxon>Eukaryota</taxon>
        <taxon>Viridiplantae</taxon>
        <taxon>Streptophyta</taxon>
        <taxon>Embryophyta</taxon>
        <taxon>Tracheophyta</taxon>
        <taxon>Spermatophyta</taxon>
        <taxon>Magnoliopsida</taxon>
        <taxon>Liliopsida</taxon>
        <taxon>Poales</taxon>
        <taxon>Poaceae</taxon>
        <taxon>PACMAD clade</taxon>
        <taxon>Arundinoideae</taxon>
        <taxon>Arundineae</taxon>
        <taxon>Arundo</taxon>
    </lineage>
</organism>
<dbReference type="PANTHER" id="PTHR33120:SF42">
    <property type="entry name" value="OS12G0105000 PROTEIN"/>
    <property type="match status" value="1"/>
</dbReference>
<dbReference type="Pfam" id="PF20235">
    <property type="entry name" value="PIR2-like_helical"/>
    <property type="match status" value="1"/>
</dbReference>
<reference evidence="1" key="1">
    <citation type="submission" date="2014-09" db="EMBL/GenBank/DDBJ databases">
        <authorList>
            <person name="Magalhaes I.L.F."/>
            <person name="Oliveira U."/>
            <person name="Santos F.R."/>
            <person name="Vidigal T.H.D.A."/>
            <person name="Brescovit A.D."/>
            <person name="Santos A.J."/>
        </authorList>
    </citation>
    <scope>NUCLEOTIDE SEQUENCE</scope>
    <source>
        <tissue evidence="1">Shoot tissue taken approximately 20 cm above the soil surface</tissue>
    </source>
</reference>
<dbReference type="AlphaFoldDB" id="A0A0A9UEV4"/>
<name>A0A0A9UEV4_ARUDO</name>
<proteinExistence type="predicted"/>
<evidence type="ECO:0000313" key="1">
    <source>
        <dbReference type="EMBL" id="JAD17178.1"/>
    </source>
</evidence>
<protein>
    <submittedName>
        <fullName evidence="1">Uncharacterized protein</fullName>
    </submittedName>
</protein>
<dbReference type="PANTHER" id="PTHR33120">
    <property type="entry name" value="EXPRESSED PROTEIN-RELATED"/>
    <property type="match status" value="1"/>
</dbReference>
<accession>A0A0A9UEV4</accession>
<reference evidence="1" key="2">
    <citation type="journal article" date="2015" name="Data Brief">
        <title>Shoot transcriptome of the giant reed, Arundo donax.</title>
        <authorList>
            <person name="Barrero R.A."/>
            <person name="Guerrero F.D."/>
            <person name="Moolhuijzen P."/>
            <person name="Goolsby J.A."/>
            <person name="Tidwell J."/>
            <person name="Bellgard S.E."/>
            <person name="Bellgard M.I."/>
        </authorList>
    </citation>
    <scope>NUCLEOTIDE SEQUENCE</scope>
    <source>
        <tissue evidence="1">Shoot tissue taken approximately 20 cm above the soil surface</tissue>
    </source>
</reference>
<dbReference type="EMBL" id="GBRH01280717">
    <property type="protein sequence ID" value="JAD17178.1"/>
    <property type="molecule type" value="Transcribed_RNA"/>
</dbReference>
<dbReference type="InterPro" id="IPR046527">
    <property type="entry name" value="PIR2-like_helical"/>
</dbReference>
<sequence length="211" mass="23635">MDPVSNIILNAIWYDSVFPLLEMDAEIEPDILDSQSMLCMEARTLGSLVAMVCTATGLSEHMAVEYLCYKQCDLSVVLQMATKEVCHKTYDCAGQAGKHPKHFKHASFLMSMARIVLQDLRSLLTNRASRKGYVISDAVLEQVNKIMEDQSSSTSPSVGRPRLCPSAWKMLGSRKDDFVQRQKFLGQVLEDLLIDYSNQHPWEVASSVSLV</sequence>